<comment type="caution">
    <text evidence="8">The sequence shown here is derived from an EMBL/GenBank/DDBJ whole genome shotgun (WGS) entry which is preliminary data.</text>
</comment>
<dbReference type="Gene3D" id="3.90.280.10">
    <property type="entry name" value="PEBP-like"/>
    <property type="match status" value="1"/>
</dbReference>
<feature type="region of interest" description="Disordered" evidence="6">
    <location>
        <begin position="98"/>
        <end position="119"/>
    </location>
</feature>
<proteinExistence type="inferred from homology"/>
<dbReference type="InterPro" id="IPR008914">
    <property type="entry name" value="PEBP"/>
</dbReference>
<keyword evidence="8" id="KW-0689">Ribosomal protein</keyword>
<protein>
    <recommendedName>
        <fullName evidence="5">Large ribosomal subunit protein mL38</fullName>
    </recommendedName>
</protein>
<organism evidence="8 9">
    <name type="scientific">Purpureocillium lavendulum</name>
    <dbReference type="NCBI Taxonomy" id="1247861"/>
    <lineage>
        <taxon>Eukaryota</taxon>
        <taxon>Fungi</taxon>
        <taxon>Dikarya</taxon>
        <taxon>Ascomycota</taxon>
        <taxon>Pezizomycotina</taxon>
        <taxon>Sordariomycetes</taxon>
        <taxon>Hypocreomycetidae</taxon>
        <taxon>Hypocreales</taxon>
        <taxon>Ophiocordycipitaceae</taxon>
        <taxon>Purpureocillium</taxon>
    </lineage>
</organism>
<evidence type="ECO:0000313" key="8">
    <source>
        <dbReference type="EMBL" id="KAJ6440180.1"/>
    </source>
</evidence>
<keyword evidence="7" id="KW-0732">Signal</keyword>
<evidence type="ECO:0000256" key="2">
    <source>
        <dbReference type="ARBA" id="ARBA00023128"/>
    </source>
</evidence>
<dbReference type="Proteomes" id="UP001163105">
    <property type="component" value="Unassembled WGS sequence"/>
</dbReference>
<keyword evidence="8" id="KW-0687">Ribonucleoprotein</keyword>
<evidence type="ECO:0000256" key="6">
    <source>
        <dbReference type="SAM" id="MobiDB-lite"/>
    </source>
</evidence>
<dbReference type="PANTHER" id="PTHR11362:SF82">
    <property type="entry name" value="PHOSPHATIDYLETHANOLAMINE-BINDING PROTEIN 4"/>
    <property type="match status" value="1"/>
</dbReference>
<comment type="similarity">
    <text evidence="4">Belongs to the phosphatidylethanolamine-binding protein family. Mitochondrion-specific ribosomal protein mL38 subfamily.</text>
</comment>
<dbReference type="Pfam" id="PF01161">
    <property type="entry name" value="PBP"/>
    <property type="match status" value="1"/>
</dbReference>
<comment type="subcellular location">
    <subcellularLocation>
        <location evidence="1">Mitochondrion</location>
    </subcellularLocation>
</comment>
<dbReference type="SUPFAM" id="SSF49777">
    <property type="entry name" value="PEBP-like"/>
    <property type="match status" value="1"/>
</dbReference>
<sequence length="492" mass="53890">MSRCGAVARPLLARQLLLLPPASSSSLRAFTTSSSSNNAAVVDSQTTTAATTSSSSSSSSPSSSSAAADTSSSSSPSPLDLDPDTVLPAFEAPLIKAGKMPVGSRRRRVAMRSSMAGPDGGLPFEQLPYQAFQEARAVLAADRADKLGQIRTQLARIARLEAQQQQQQEQPDAVSGGGQQQKQQRSMRDTRIASLRRHVERLKILADANDPLVKKRFEDGLGDMNKPIYRHYAEKKWRAYDYRLIAQRIKQFSIVPDLLPKLDPTADVQLFFRRAKVAPGSVVPSAVSELPPRLRVQLFDAGERLVTVAVVDADVPDLDADAFSKRCHFLAANVPLGPTAGSLPLGRIRDADAQLALPWLPPHAQKGSPYHRLAVVLLEQQAGAPVDVAKLKATVGRDAFSLKSLRDRFALKPFGFAMFRAVWDDDTAAVMARHALPGADVELRPSRVRSLKPPVKPRGWEAKRQGPKYRHLWKYTKRIRGISNARGWIKKR</sequence>
<dbReference type="InterPro" id="IPR035810">
    <property type="entry name" value="PEBP_euk"/>
</dbReference>
<dbReference type="AlphaFoldDB" id="A0AB34FMK3"/>
<evidence type="ECO:0000256" key="5">
    <source>
        <dbReference type="ARBA" id="ARBA00039444"/>
    </source>
</evidence>
<evidence type="ECO:0000256" key="3">
    <source>
        <dbReference type="ARBA" id="ARBA00037226"/>
    </source>
</evidence>
<feature type="chain" id="PRO_5044303672" description="Large ribosomal subunit protein mL38" evidence="7">
    <location>
        <begin position="25"/>
        <end position="492"/>
    </location>
</feature>
<dbReference type="PANTHER" id="PTHR11362">
    <property type="entry name" value="PHOSPHATIDYLETHANOLAMINE-BINDING PROTEIN"/>
    <property type="match status" value="1"/>
</dbReference>
<dbReference type="FunFam" id="3.90.280.10:FF:000004">
    <property type="entry name" value="Mitochondrial large ribosomal subunit YmL35"/>
    <property type="match status" value="1"/>
</dbReference>
<dbReference type="InterPro" id="IPR036610">
    <property type="entry name" value="PEBP-like_sf"/>
</dbReference>
<gene>
    <name evidence="8" type="primary">MRPL35</name>
    <name evidence="8" type="ORF">O9K51_08071</name>
</gene>
<evidence type="ECO:0000256" key="1">
    <source>
        <dbReference type="ARBA" id="ARBA00004173"/>
    </source>
</evidence>
<dbReference type="GO" id="GO:0005739">
    <property type="term" value="C:mitochondrion"/>
    <property type="evidence" value="ECO:0007669"/>
    <property type="project" value="UniProtKB-SubCell"/>
</dbReference>
<dbReference type="EMBL" id="JAQHRD010000006">
    <property type="protein sequence ID" value="KAJ6440180.1"/>
    <property type="molecule type" value="Genomic_DNA"/>
</dbReference>
<name>A0AB34FMK3_9HYPO</name>
<keyword evidence="2" id="KW-0496">Mitochondrion</keyword>
<feature type="region of interest" description="Disordered" evidence="6">
    <location>
        <begin position="26"/>
        <end position="85"/>
    </location>
</feature>
<dbReference type="CDD" id="cd00866">
    <property type="entry name" value="PEBP_euk"/>
    <property type="match status" value="1"/>
</dbReference>
<evidence type="ECO:0000256" key="7">
    <source>
        <dbReference type="SAM" id="SignalP"/>
    </source>
</evidence>
<dbReference type="GO" id="GO:0005840">
    <property type="term" value="C:ribosome"/>
    <property type="evidence" value="ECO:0007669"/>
    <property type="project" value="UniProtKB-KW"/>
</dbReference>
<accession>A0AB34FMK3</accession>
<feature type="region of interest" description="Disordered" evidence="6">
    <location>
        <begin position="162"/>
        <end position="189"/>
    </location>
</feature>
<keyword evidence="9" id="KW-1185">Reference proteome</keyword>
<evidence type="ECO:0000256" key="4">
    <source>
        <dbReference type="ARBA" id="ARBA00038016"/>
    </source>
</evidence>
<comment type="function">
    <text evidence="3">Component of the mitochondrial ribosome (mitoribosome), a dedicated translation machinery responsible for the synthesis of mitochondrial genome-encoded proteins, including at least some of the essential transmembrane subunits of the mitochondrial respiratory chain. The mitoribosomes are attached to the mitochondrial inner membrane and translation products are cotranslationally integrated into the membrane.</text>
</comment>
<dbReference type="Gene3D" id="1.20.58.1180">
    <property type="match status" value="1"/>
</dbReference>
<reference evidence="8" key="1">
    <citation type="submission" date="2023-01" db="EMBL/GenBank/DDBJ databases">
        <title>The growth and conidiation of Purpureocillium lavendulum are regulated by nitrogen source and histone H3K14 acetylation.</title>
        <authorList>
            <person name="Tang P."/>
            <person name="Han J."/>
            <person name="Zhang C."/>
            <person name="Tang P."/>
            <person name="Qi F."/>
            <person name="Zhang K."/>
            <person name="Liang L."/>
        </authorList>
    </citation>
    <scope>NUCLEOTIDE SEQUENCE</scope>
    <source>
        <strain evidence="8">YMF1.00683</strain>
    </source>
</reference>
<feature type="signal peptide" evidence="7">
    <location>
        <begin position="1"/>
        <end position="24"/>
    </location>
</feature>
<evidence type="ECO:0000313" key="9">
    <source>
        <dbReference type="Proteomes" id="UP001163105"/>
    </source>
</evidence>